<dbReference type="InterPro" id="IPR014729">
    <property type="entry name" value="Rossmann-like_a/b/a_fold"/>
</dbReference>
<reference evidence="4" key="1">
    <citation type="submission" date="2022-10" db="EMBL/GenBank/DDBJ databases">
        <title>Whole-Genome Sequencing of Brachybacterium huguangmaarense BRM-3, Isolated from Betula schmidtii.</title>
        <authorList>
            <person name="Haam D."/>
        </authorList>
    </citation>
    <scope>NUCLEOTIDE SEQUENCE</scope>
    <source>
        <strain evidence="4">BRM-3</strain>
    </source>
</reference>
<evidence type="ECO:0000313" key="4">
    <source>
        <dbReference type="EMBL" id="UYG18132.1"/>
    </source>
</evidence>
<accession>A0ABY6G4U4</accession>
<dbReference type="Proteomes" id="UP001164305">
    <property type="component" value="Chromosome"/>
</dbReference>
<keyword evidence="5" id="KW-1185">Reference proteome</keyword>
<sequence>MDETVRRTQKKQILVGVAGPRTRHVVATAAWYAEHFDAELTCAAIDADPFTMGETPSGYLVTMADLTPEQEEERSFVPDLVAMIDSVTRPRGIVWHERLATGRPAPELSDMAEELDALMIVLGTREGMRGALREALNGSVAAQLAHRQHRPVVVVPLDPITEGDARFFERLEADREAQAGQRAQQAASASAEGETAAPSA</sequence>
<evidence type="ECO:0000259" key="3">
    <source>
        <dbReference type="Pfam" id="PF00582"/>
    </source>
</evidence>
<feature type="compositionally biased region" description="Low complexity" evidence="2">
    <location>
        <begin position="178"/>
        <end position="200"/>
    </location>
</feature>
<evidence type="ECO:0000313" key="5">
    <source>
        <dbReference type="Proteomes" id="UP001164305"/>
    </source>
</evidence>
<evidence type="ECO:0000256" key="2">
    <source>
        <dbReference type="SAM" id="MobiDB-lite"/>
    </source>
</evidence>
<proteinExistence type="inferred from homology"/>
<dbReference type="EMBL" id="CP107020">
    <property type="protein sequence ID" value="UYG18132.1"/>
    <property type="molecule type" value="Genomic_DNA"/>
</dbReference>
<evidence type="ECO:0000256" key="1">
    <source>
        <dbReference type="ARBA" id="ARBA00008791"/>
    </source>
</evidence>
<organism evidence="4 5">
    <name type="scientific">Brachybacterium huguangmaarense</name>
    <dbReference type="NCBI Taxonomy" id="1652028"/>
    <lineage>
        <taxon>Bacteria</taxon>
        <taxon>Bacillati</taxon>
        <taxon>Actinomycetota</taxon>
        <taxon>Actinomycetes</taxon>
        <taxon>Micrococcales</taxon>
        <taxon>Dermabacteraceae</taxon>
        <taxon>Brachybacterium</taxon>
    </lineage>
</organism>
<dbReference type="Pfam" id="PF00582">
    <property type="entry name" value="Usp"/>
    <property type="match status" value="1"/>
</dbReference>
<dbReference type="CDD" id="cd00293">
    <property type="entry name" value="USP-like"/>
    <property type="match status" value="1"/>
</dbReference>
<comment type="similarity">
    <text evidence="1">Belongs to the universal stress protein A family.</text>
</comment>
<name>A0ABY6G4U4_9MICO</name>
<dbReference type="RefSeq" id="WP_263595325.1">
    <property type="nucleotide sequence ID" value="NZ_CP107020.1"/>
</dbReference>
<dbReference type="SUPFAM" id="SSF52402">
    <property type="entry name" value="Adenine nucleotide alpha hydrolases-like"/>
    <property type="match status" value="1"/>
</dbReference>
<feature type="domain" description="UspA" evidence="3">
    <location>
        <begin position="11"/>
        <end position="156"/>
    </location>
</feature>
<feature type="region of interest" description="Disordered" evidence="2">
    <location>
        <begin position="171"/>
        <end position="200"/>
    </location>
</feature>
<dbReference type="PANTHER" id="PTHR46268">
    <property type="entry name" value="STRESS RESPONSE PROTEIN NHAX"/>
    <property type="match status" value="1"/>
</dbReference>
<dbReference type="InterPro" id="IPR006016">
    <property type="entry name" value="UspA"/>
</dbReference>
<protein>
    <submittedName>
        <fullName evidence="4">Universal stress protein</fullName>
    </submittedName>
</protein>
<gene>
    <name evidence="4" type="ORF">BRM3_06960</name>
</gene>
<dbReference type="Gene3D" id="3.40.50.620">
    <property type="entry name" value="HUPs"/>
    <property type="match status" value="1"/>
</dbReference>
<dbReference type="PANTHER" id="PTHR46268:SF6">
    <property type="entry name" value="UNIVERSAL STRESS PROTEIN UP12"/>
    <property type="match status" value="1"/>
</dbReference>